<reference evidence="2 4" key="2">
    <citation type="submission" date="2016-09" db="EMBL/GenBank/DDBJ databases">
        <authorList>
            <consortium name="Pathogen Informatics"/>
        </authorList>
    </citation>
    <scope>NUCLEOTIDE SEQUENCE [LARGE SCALE GENOMIC DNA]</scope>
    <source>
        <strain evidence="2 4">82B</strain>
    </source>
</reference>
<evidence type="ECO:0000313" key="1">
    <source>
        <dbReference type="EMBL" id="SCS28515.1"/>
    </source>
</evidence>
<accession>A0A1D4GUD6</accession>
<proteinExistence type="predicted"/>
<reference evidence="1 3" key="1">
    <citation type="submission" date="2016-09" db="EMBL/GenBank/DDBJ databases">
        <authorList>
            <consortium name="Pathogen Informatics"/>
            <person name="Sun Q."/>
            <person name="Inoue M."/>
        </authorList>
    </citation>
    <scope>NUCLEOTIDE SEQUENCE [LARGE SCALE GENOMIC DNA]</scope>
    <source>
        <strain evidence="1 3">82C</strain>
    </source>
</reference>
<dbReference type="Proteomes" id="UP000095768">
    <property type="component" value="Unassembled WGS sequence"/>
</dbReference>
<dbReference type="AlphaFoldDB" id="A0A1D4GUD6"/>
<organism evidence="2 4">
    <name type="scientific">Staphylococcus caeli</name>
    <dbReference type="NCBI Taxonomy" id="2201815"/>
    <lineage>
        <taxon>Bacteria</taxon>
        <taxon>Bacillati</taxon>
        <taxon>Bacillota</taxon>
        <taxon>Bacilli</taxon>
        <taxon>Bacillales</taxon>
        <taxon>Staphylococcaceae</taxon>
        <taxon>Staphylococcus</taxon>
    </lineage>
</organism>
<dbReference type="RefSeq" id="WP_159427246.1">
    <property type="nucleotide sequence ID" value="NZ_FMPG01000001.1"/>
</dbReference>
<dbReference type="EMBL" id="FMPG01000001">
    <property type="protein sequence ID" value="SCS38208.1"/>
    <property type="molecule type" value="Genomic_DNA"/>
</dbReference>
<sequence>MNIKLKHDYKTRNDRKHRQNLTTITRNLPLHEGWPTKQPILIYIGG</sequence>
<evidence type="ECO:0000313" key="4">
    <source>
        <dbReference type="Proteomes" id="UP000095768"/>
    </source>
</evidence>
<protein>
    <submittedName>
        <fullName evidence="2">Uncharacterized protein</fullName>
    </submittedName>
</protein>
<dbReference type="EMBL" id="FMPI01000001">
    <property type="protein sequence ID" value="SCS28515.1"/>
    <property type="molecule type" value="Genomic_DNA"/>
</dbReference>
<name>A0A1D4GUD6_9STAP</name>
<evidence type="ECO:0000313" key="3">
    <source>
        <dbReference type="Proteomes" id="UP000095412"/>
    </source>
</evidence>
<gene>
    <name evidence="2" type="ORF">SAMEA2297795_00395</name>
    <name evidence="1" type="ORF">SAMEA2297796_00230</name>
</gene>
<keyword evidence="3" id="KW-1185">Reference proteome</keyword>
<dbReference type="Proteomes" id="UP000095412">
    <property type="component" value="Unassembled WGS sequence"/>
</dbReference>
<evidence type="ECO:0000313" key="2">
    <source>
        <dbReference type="EMBL" id="SCS38208.1"/>
    </source>
</evidence>